<keyword evidence="4 9" id="KW-0813">Transport</keyword>
<dbReference type="GO" id="GO:0031966">
    <property type="term" value="C:mitochondrial membrane"/>
    <property type="evidence" value="ECO:0007669"/>
    <property type="project" value="UniProtKB-SubCell"/>
</dbReference>
<dbReference type="EC" id="7.1.1.2" evidence="9"/>
<proteinExistence type="inferred from homology"/>
<reference evidence="10" key="1">
    <citation type="journal article" date="2015" name="Mitochondrial DNA">
        <title>The mitochondrial genomes of the caddisflies Sericostoma personatum and Thremma gallicum (Insecta: Trichoptera).</title>
        <authorList>
            <person name="Dietz L."/>
            <person name="Brand P."/>
            <person name="Eschner L.M."/>
            <person name="Leese F."/>
        </authorList>
    </citation>
    <scope>NUCLEOTIDE SEQUENCE</scope>
    <source>
        <tissue evidence="10">Thorax</tissue>
    </source>
</reference>
<keyword evidence="9" id="KW-0679">Respiratory chain</keyword>
<evidence type="ECO:0000256" key="3">
    <source>
        <dbReference type="ARBA" id="ARBA00021007"/>
    </source>
</evidence>
<evidence type="ECO:0000256" key="1">
    <source>
        <dbReference type="ARBA" id="ARBA00004370"/>
    </source>
</evidence>
<keyword evidence="9" id="KW-1278">Translocase</keyword>
<evidence type="ECO:0000256" key="5">
    <source>
        <dbReference type="ARBA" id="ARBA00022692"/>
    </source>
</evidence>
<evidence type="ECO:0000256" key="7">
    <source>
        <dbReference type="ARBA" id="ARBA00023136"/>
    </source>
</evidence>
<dbReference type="GO" id="GO:0008137">
    <property type="term" value="F:NADH dehydrogenase (ubiquinone) activity"/>
    <property type="evidence" value="ECO:0007669"/>
    <property type="project" value="UniProtKB-UniRule"/>
</dbReference>
<evidence type="ECO:0000313" key="10">
    <source>
        <dbReference type="EMBL" id="AJR19246.1"/>
    </source>
</evidence>
<keyword evidence="7 9" id="KW-0472">Membrane</keyword>
<keyword evidence="9" id="KW-0249">Electron transport</keyword>
<geneLocation type="mitochondrion" evidence="10"/>
<comment type="similarity">
    <text evidence="2 9">Belongs to the complex I subunit 3 family.</text>
</comment>
<evidence type="ECO:0000256" key="2">
    <source>
        <dbReference type="ARBA" id="ARBA00008472"/>
    </source>
</evidence>
<feature type="transmembrane region" description="Helical" evidence="9">
    <location>
        <begin position="55"/>
        <end position="76"/>
    </location>
</feature>
<dbReference type="InterPro" id="IPR000440">
    <property type="entry name" value="NADH_UbQ/plastoQ_OxRdtase_su3"/>
</dbReference>
<comment type="function">
    <text evidence="9">Core subunit of the mitochondrial membrane respiratory chain NADH dehydrogenase (Complex I) which catalyzes electron transfer from NADH through the respiratory chain, using ubiquinone as an electron acceptor. Essential for the catalytic activity of complex I.</text>
</comment>
<evidence type="ECO:0000256" key="4">
    <source>
        <dbReference type="ARBA" id="ARBA00022448"/>
    </source>
</evidence>
<keyword evidence="5 9" id="KW-0812">Transmembrane</keyword>
<evidence type="ECO:0000256" key="8">
    <source>
        <dbReference type="ARBA" id="ARBA00049551"/>
    </source>
</evidence>
<feature type="transmembrane region" description="Helical" evidence="9">
    <location>
        <begin position="88"/>
        <end position="106"/>
    </location>
</feature>
<dbReference type="AlphaFoldDB" id="A0A0U1ZBR7"/>
<name>A0A0U1ZBR7_9NEOP</name>
<protein>
    <recommendedName>
        <fullName evidence="3 9">NADH-ubiquinone oxidoreductase chain 3</fullName>
        <ecNumber evidence="9">7.1.1.2</ecNumber>
    </recommendedName>
</protein>
<dbReference type="Gene3D" id="1.20.58.1610">
    <property type="entry name" value="NADH:ubiquinone/plastoquinone oxidoreductase, chain 3"/>
    <property type="match status" value="1"/>
</dbReference>
<dbReference type="InterPro" id="IPR038430">
    <property type="entry name" value="NDAH_ubi_oxred_su3_sf"/>
</dbReference>
<dbReference type="EMBL" id="KP455290">
    <property type="protein sequence ID" value="AJR19246.1"/>
    <property type="molecule type" value="Genomic_DNA"/>
</dbReference>
<dbReference type="Pfam" id="PF00507">
    <property type="entry name" value="Oxidored_q4"/>
    <property type="match status" value="1"/>
</dbReference>
<dbReference type="PANTHER" id="PTHR11058:SF9">
    <property type="entry name" value="NADH-UBIQUINONE OXIDOREDUCTASE CHAIN 3"/>
    <property type="match status" value="1"/>
</dbReference>
<gene>
    <name evidence="10" type="primary">ND3</name>
</gene>
<dbReference type="GO" id="GO:0030964">
    <property type="term" value="C:NADH dehydrogenase complex"/>
    <property type="evidence" value="ECO:0007669"/>
    <property type="project" value="TreeGrafter"/>
</dbReference>
<evidence type="ECO:0000256" key="9">
    <source>
        <dbReference type="RuleBase" id="RU003640"/>
    </source>
</evidence>
<keyword evidence="9" id="KW-0520">NAD</keyword>
<organism evidence="10">
    <name type="scientific">Sericostoma personatum</name>
    <dbReference type="NCBI Taxonomy" id="1271737"/>
    <lineage>
        <taxon>Eukaryota</taxon>
        <taxon>Metazoa</taxon>
        <taxon>Ecdysozoa</taxon>
        <taxon>Arthropoda</taxon>
        <taxon>Hexapoda</taxon>
        <taxon>Insecta</taxon>
        <taxon>Pterygota</taxon>
        <taxon>Neoptera</taxon>
        <taxon>Endopterygota</taxon>
        <taxon>Trichoptera</taxon>
        <taxon>Integripalpia</taxon>
        <taxon>Brevitentoria</taxon>
        <taxon>Sericostomatoidea</taxon>
        <taxon>Sericostomatidae</taxon>
        <taxon>Sericostoma</taxon>
    </lineage>
</organism>
<accession>A0A0U1ZBR7</accession>
<comment type="subcellular location">
    <subcellularLocation>
        <location evidence="1">Membrane</location>
    </subcellularLocation>
    <subcellularLocation>
        <location evidence="9">Mitochondrion membrane</location>
        <topology evidence="9">Multi-pass membrane protein</topology>
    </subcellularLocation>
</comment>
<feature type="transmembrane region" description="Helical" evidence="9">
    <location>
        <begin position="6"/>
        <end position="26"/>
    </location>
</feature>
<comment type="catalytic activity">
    <reaction evidence="8 9">
        <text>a ubiquinone + NADH + 5 H(+)(in) = a ubiquinol + NAD(+) + 4 H(+)(out)</text>
        <dbReference type="Rhea" id="RHEA:29091"/>
        <dbReference type="Rhea" id="RHEA-COMP:9565"/>
        <dbReference type="Rhea" id="RHEA-COMP:9566"/>
        <dbReference type="ChEBI" id="CHEBI:15378"/>
        <dbReference type="ChEBI" id="CHEBI:16389"/>
        <dbReference type="ChEBI" id="CHEBI:17976"/>
        <dbReference type="ChEBI" id="CHEBI:57540"/>
        <dbReference type="ChEBI" id="CHEBI:57945"/>
        <dbReference type="EC" id="7.1.1.2"/>
    </reaction>
</comment>
<keyword evidence="6 9" id="KW-1133">Transmembrane helix</keyword>
<keyword evidence="9" id="KW-0830">Ubiquinone</keyword>
<keyword evidence="9 10" id="KW-0496">Mitochondrion</keyword>
<dbReference type="PANTHER" id="PTHR11058">
    <property type="entry name" value="NADH-UBIQUINONE OXIDOREDUCTASE CHAIN 3"/>
    <property type="match status" value="1"/>
</dbReference>
<evidence type="ECO:0000256" key="6">
    <source>
        <dbReference type="ARBA" id="ARBA00022989"/>
    </source>
</evidence>
<sequence>MNNLMIMTLIFYTICFILMILTLILSKKKINEYEKMSPFECGFNMKMSPRLPFSLHFFLITIMFLIFDVEITLIIPMIMTWNFCNLKYWFLSCLFFLIIIIMGLYYEWTQKMLKWTI</sequence>